<gene>
    <name evidence="5" type="ORF">GH714_034991</name>
</gene>
<feature type="region of interest" description="Disordered" evidence="3">
    <location>
        <begin position="46"/>
        <end position="69"/>
    </location>
</feature>
<dbReference type="EC" id="3.2.1.23" evidence="2"/>
<name>A0A6A6NKE2_HEVBR</name>
<evidence type="ECO:0000256" key="2">
    <source>
        <dbReference type="ARBA" id="ARBA00012756"/>
    </source>
</evidence>
<feature type="domain" description="Glycoside hydrolase 35 catalytic" evidence="4">
    <location>
        <begin position="3"/>
        <end position="40"/>
    </location>
</feature>
<dbReference type="Gene3D" id="3.20.20.80">
    <property type="entry name" value="Glycosidases"/>
    <property type="match status" value="1"/>
</dbReference>
<feature type="compositionally biased region" description="Acidic residues" evidence="3">
    <location>
        <begin position="58"/>
        <end position="69"/>
    </location>
</feature>
<dbReference type="AlphaFoldDB" id="A0A6A6NKE2"/>
<organism evidence="5 6">
    <name type="scientific">Hevea brasiliensis</name>
    <name type="common">Para rubber tree</name>
    <name type="synonym">Siphonia brasiliensis</name>
    <dbReference type="NCBI Taxonomy" id="3981"/>
    <lineage>
        <taxon>Eukaryota</taxon>
        <taxon>Viridiplantae</taxon>
        <taxon>Streptophyta</taxon>
        <taxon>Embryophyta</taxon>
        <taxon>Tracheophyta</taxon>
        <taxon>Spermatophyta</taxon>
        <taxon>Magnoliopsida</taxon>
        <taxon>eudicotyledons</taxon>
        <taxon>Gunneridae</taxon>
        <taxon>Pentapetalae</taxon>
        <taxon>rosids</taxon>
        <taxon>fabids</taxon>
        <taxon>Malpighiales</taxon>
        <taxon>Euphorbiaceae</taxon>
        <taxon>Crotonoideae</taxon>
        <taxon>Micrandreae</taxon>
        <taxon>Hevea</taxon>
    </lineage>
</organism>
<dbReference type="GO" id="GO:0004565">
    <property type="term" value="F:beta-galactosidase activity"/>
    <property type="evidence" value="ECO:0007669"/>
    <property type="project" value="UniProtKB-EC"/>
</dbReference>
<evidence type="ECO:0000313" key="6">
    <source>
        <dbReference type="Proteomes" id="UP000467840"/>
    </source>
</evidence>
<dbReference type="EMBL" id="JAAGAX010000001">
    <property type="protein sequence ID" value="KAF2325749.1"/>
    <property type="molecule type" value="Genomic_DNA"/>
</dbReference>
<comment type="catalytic activity">
    <reaction evidence="1">
        <text>Hydrolysis of terminal non-reducing beta-D-galactose residues in beta-D-galactosides.</text>
        <dbReference type="EC" id="3.2.1.23"/>
    </reaction>
</comment>
<sequence length="69" mass="8313">MYYNFEGRYDVLRFIKLIQKSSLYAHLRIGPYVRADWNFGRNANYESAKARSKVNDKENEEEDEDEDDE</sequence>
<protein>
    <recommendedName>
        <fullName evidence="2">beta-galactosidase</fullName>
        <ecNumber evidence="2">3.2.1.23</ecNumber>
    </recommendedName>
</protein>
<dbReference type="Pfam" id="PF01301">
    <property type="entry name" value="Glyco_hydro_35"/>
    <property type="match status" value="1"/>
</dbReference>
<proteinExistence type="predicted"/>
<dbReference type="Proteomes" id="UP000467840">
    <property type="component" value="Chromosome 5"/>
</dbReference>
<evidence type="ECO:0000256" key="1">
    <source>
        <dbReference type="ARBA" id="ARBA00001412"/>
    </source>
</evidence>
<reference evidence="5 6" key="1">
    <citation type="journal article" date="2020" name="Mol. Plant">
        <title>The Chromosome-Based Rubber Tree Genome Provides New Insights into Spurge Genome Evolution and Rubber Biosynthesis.</title>
        <authorList>
            <person name="Liu J."/>
            <person name="Shi C."/>
            <person name="Shi C.C."/>
            <person name="Li W."/>
            <person name="Zhang Q.J."/>
            <person name="Zhang Y."/>
            <person name="Li K."/>
            <person name="Lu H.F."/>
            <person name="Shi C."/>
            <person name="Zhu S.T."/>
            <person name="Xiao Z.Y."/>
            <person name="Nan H."/>
            <person name="Yue Y."/>
            <person name="Zhu X.G."/>
            <person name="Wu Y."/>
            <person name="Hong X.N."/>
            <person name="Fan G.Y."/>
            <person name="Tong Y."/>
            <person name="Zhang D."/>
            <person name="Mao C.L."/>
            <person name="Liu Y.L."/>
            <person name="Hao S.J."/>
            <person name="Liu W.Q."/>
            <person name="Lv M.Q."/>
            <person name="Zhang H.B."/>
            <person name="Liu Y."/>
            <person name="Hu-Tang G.R."/>
            <person name="Wang J.P."/>
            <person name="Wang J.H."/>
            <person name="Sun Y.H."/>
            <person name="Ni S.B."/>
            <person name="Chen W.B."/>
            <person name="Zhang X.C."/>
            <person name="Jiao Y.N."/>
            <person name="Eichler E.E."/>
            <person name="Li G.H."/>
            <person name="Liu X."/>
            <person name="Gao L.Z."/>
        </authorList>
    </citation>
    <scope>NUCLEOTIDE SEQUENCE [LARGE SCALE GENOMIC DNA]</scope>
    <source>
        <strain evidence="6">cv. GT1</strain>
        <tissue evidence="5">Leaf</tissue>
    </source>
</reference>
<evidence type="ECO:0000313" key="5">
    <source>
        <dbReference type="EMBL" id="KAF2325749.1"/>
    </source>
</evidence>
<dbReference type="InterPro" id="IPR031330">
    <property type="entry name" value="Gly_Hdrlase_35_cat"/>
</dbReference>
<dbReference type="SUPFAM" id="SSF51445">
    <property type="entry name" value="(Trans)glycosidases"/>
    <property type="match status" value="1"/>
</dbReference>
<keyword evidence="6" id="KW-1185">Reference proteome</keyword>
<evidence type="ECO:0000259" key="4">
    <source>
        <dbReference type="Pfam" id="PF01301"/>
    </source>
</evidence>
<dbReference type="InterPro" id="IPR017853">
    <property type="entry name" value="GH"/>
</dbReference>
<accession>A0A6A6NKE2</accession>
<comment type="caution">
    <text evidence="5">The sequence shown here is derived from an EMBL/GenBank/DDBJ whole genome shotgun (WGS) entry which is preliminary data.</text>
</comment>
<evidence type="ECO:0000256" key="3">
    <source>
        <dbReference type="SAM" id="MobiDB-lite"/>
    </source>
</evidence>